<dbReference type="EMBL" id="VXIV02003214">
    <property type="protein sequence ID" value="KAF6019757.1"/>
    <property type="molecule type" value="Genomic_DNA"/>
</dbReference>
<gene>
    <name evidence="16" type="ORF">EB796_021985</name>
</gene>
<name>A0A7J7J1P7_BUGNE</name>
<evidence type="ECO:0000256" key="7">
    <source>
        <dbReference type="ARBA" id="ARBA00052248"/>
    </source>
</evidence>
<comment type="caution">
    <text evidence="16">The sequence shown here is derived from an EMBL/GenBank/DDBJ whole genome shotgun (WGS) entry which is preliminary data.</text>
</comment>
<dbReference type="Proteomes" id="UP000593567">
    <property type="component" value="Unassembled WGS sequence"/>
</dbReference>
<evidence type="ECO:0000256" key="5">
    <source>
        <dbReference type="ARBA" id="ARBA00022833"/>
    </source>
</evidence>
<dbReference type="AlphaFoldDB" id="A0A7J7J1P7"/>
<evidence type="ECO:0000256" key="11">
    <source>
        <dbReference type="ARBA" id="ARBA00080349"/>
    </source>
</evidence>
<comment type="similarity">
    <text evidence="1">Belongs to the peptidase M16 family.</text>
</comment>
<keyword evidence="2" id="KW-0645">Protease</keyword>
<evidence type="ECO:0000259" key="15">
    <source>
        <dbReference type="Pfam" id="PF22456"/>
    </source>
</evidence>
<keyword evidence="4" id="KW-0378">Hydrolase</keyword>
<dbReference type="Pfam" id="PF05193">
    <property type="entry name" value="Peptidase_M16_C"/>
    <property type="match status" value="1"/>
</dbReference>
<dbReference type="FunFam" id="3.30.830.10:FF:000003">
    <property type="entry name" value="Insulin-degrading enzyme"/>
    <property type="match status" value="1"/>
</dbReference>
<dbReference type="FunFam" id="3.30.830.10:FF:000005">
    <property type="entry name" value="nardilysin isoform X1"/>
    <property type="match status" value="1"/>
</dbReference>
<dbReference type="GO" id="GO:0004222">
    <property type="term" value="F:metalloendopeptidase activity"/>
    <property type="evidence" value="ECO:0007669"/>
    <property type="project" value="UniProtKB-EC"/>
</dbReference>
<evidence type="ECO:0000259" key="13">
    <source>
        <dbReference type="Pfam" id="PF05193"/>
    </source>
</evidence>
<dbReference type="GO" id="GO:0046872">
    <property type="term" value="F:metal ion binding"/>
    <property type="evidence" value="ECO:0007669"/>
    <property type="project" value="UniProtKB-KW"/>
</dbReference>
<dbReference type="InterPro" id="IPR050626">
    <property type="entry name" value="Peptidase_M16"/>
</dbReference>
<feature type="domain" description="Coenzyme PQQ synthesis protein F-like C-terminal lobe" evidence="15">
    <location>
        <begin position="826"/>
        <end position="924"/>
    </location>
</feature>
<dbReference type="PANTHER" id="PTHR43690:SF18">
    <property type="entry name" value="INSULIN-DEGRADING ENZYME-RELATED"/>
    <property type="match status" value="1"/>
</dbReference>
<comment type="catalytic activity">
    <reaction evidence="7">
        <text>Degradation of insulin, glucagon and other polypeptides. No action on proteins.</text>
        <dbReference type="EC" id="3.4.24.56"/>
    </reaction>
</comment>
<accession>A0A7J7J1P7</accession>
<dbReference type="PANTHER" id="PTHR43690">
    <property type="entry name" value="NARDILYSIN"/>
    <property type="match status" value="1"/>
</dbReference>
<dbReference type="GO" id="GO:0051603">
    <property type="term" value="P:proteolysis involved in protein catabolic process"/>
    <property type="evidence" value="ECO:0007669"/>
    <property type="project" value="TreeGrafter"/>
</dbReference>
<dbReference type="GO" id="GO:0043171">
    <property type="term" value="P:peptide catabolic process"/>
    <property type="evidence" value="ECO:0007669"/>
    <property type="project" value="TreeGrafter"/>
</dbReference>
<protein>
    <recommendedName>
        <fullName evidence="9">Insulin-degrading enzyme</fullName>
        <ecNumber evidence="8">3.4.24.56</ecNumber>
    </recommendedName>
    <alternativeName>
        <fullName evidence="11">Insulin protease</fullName>
    </alternativeName>
    <alternativeName>
        <fullName evidence="10">Insulysin</fullName>
    </alternativeName>
</protein>
<keyword evidence="5" id="KW-0862">Zinc</keyword>
<proteinExistence type="inferred from homology"/>
<evidence type="ECO:0000256" key="6">
    <source>
        <dbReference type="ARBA" id="ARBA00023049"/>
    </source>
</evidence>
<dbReference type="InterPro" id="IPR007863">
    <property type="entry name" value="Peptidase_M16_C"/>
</dbReference>
<keyword evidence="6" id="KW-0482">Metalloprotease</keyword>
<evidence type="ECO:0000256" key="1">
    <source>
        <dbReference type="ARBA" id="ARBA00007261"/>
    </source>
</evidence>
<dbReference type="SUPFAM" id="SSF63411">
    <property type="entry name" value="LuxS/MPP-like metallohydrolase"/>
    <property type="match status" value="4"/>
</dbReference>
<keyword evidence="17" id="KW-1185">Reference proteome</keyword>
<dbReference type="InterPro" id="IPR011765">
    <property type="entry name" value="Pept_M16_N"/>
</dbReference>
<evidence type="ECO:0000256" key="10">
    <source>
        <dbReference type="ARBA" id="ARBA00074992"/>
    </source>
</evidence>
<dbReference type="GO" id="GO:0005829">
    <property type="term" value="C:cytosol"/>
    <property type="evidence" value="ECO:0007669"/>
    <property type="project" value="TreeGrafter"/>
</dbReference>
<reference evidence="16" key="1">
    <citation type="submission" date="2020-06" db="EMBL/GenBank/DDBJ databases">
        <title>Draft genome of Bugula neritina, a colonial animal packing powerful symbionts and potential medicines.</title>
        <authorList>
            <person name="Rayko M."/>
        </authorList>
    </citation>
    <scope>NUCLEOTIDE SEQUENCE [LARGE SCALE GENOMIC DNA]</scope>
    <source>
        <strain evidence="16">Kwan_BN1</strain>
    </source>
</reference>
<organism evidence="16 17">
    <name type="scientific">Bugula neritina</name>
    <name type="common">Brown bryozoan</name>
    <name type="synonym">Sertularia neritina</name>
    <dbReference type="NCBI Taxonomy" id="10212"/>
    <lineage>
        <taxon>Eukaryota</taxon>
        <taxon>Metazoa</taxon>
        <taxon>Spiralia</taxon>
        <taxon>Lophotrochozoa</taxon>
        <taxon>Bryozoa</taxon>
        <taxon>Gymnolaemata</taxon>
        <taxon>Cheilostomatida</taxon>
        <taxon>Flustrina</taxon>
        <taxon>Buguloidea</taxon>
        <taxon>Bugulidae</taxon>
        <taxon>Bugula</taxon>
    </lineage>
</organism>
<sequence>MRPINEDYLMRLFANRGIPTCMFRLCNHLISKGHSKILFLSRYSTEMSHLHPAIDTITDNVTIPDLDNRKYRALKLKNEMKILIISDPNTDKSAAAMNVHIGTMSDPVAIPGMAHLCEHMVFSWKSKAVFLHSPQYPGENMYADFITSHGGSTNAFTDLEDTNFHFEIAPTQFKEALDIFSQFFICPLFTESATERELNAVDHENEKNIQNDAWRLHQLEHSLSKPGHDFHKFGTGNKQTLWTTPREKGIDTREELLKFHSKYYSANVMGLAILCKEPLDEMTRYVCELFGNTVNKKVKAPMWPEHPYGIDQLKRRVFAVPIKDTRKLELLWPCDYLHQWWESRPDHYLGHLLGHEGPGSLLSALKARSWVNSICAGGKGGATGFSFMSLSVDLTESGLDHVDDVVTMAYQYIAMLRAAGPQEWIVEEGRDLNIMNFKFKDNEKPRALVTGLAGSLHYYPLEEVVSGPYLWKNYEPKIIQDLMEKLVPENMLTILVSQAFASKANRKEKWYGVAYAIEPHDPELEAKWAEPELHESLKLPGPNAFIPHNYEIVPRDPDHSNLPRIIKNTALSRCWFKQDDEFNLPKGCITVAIRSSLSSNSPLNANLAWLYLRLFSDVFAEYSYDAALTRLNHDLNTTHYGIMLVVTGYTDKLGVLLETIMKTLTTFKPDESRVAVFREQYTRGLNNFKMAQPTTHADYRLGLLLKEGGWTTDELLECIDEMTLENLTAFIPQFLARIHMESLLFGNFTVDTALSLISVVEDTLVTNMKSKALPHSQQTRVRREVQLPDDCSYKFNCNNDIHSSSCIYNFYQLGLEDTHSTMLVELLHQIIKDPCFNTLRTQEQLGYIVGCYVRRGSGVHGLLFIIQSMKHPDYVDHRIETFLSTVKERLENLTDTDYQKHISGLVAARLAKPKKMKARHNRYWNEIATENYVFNREDIETAHVKTITQQQLVSFFKSNIAAKSSRRHKLSVRILSKSHRDGFIPQDDELDKYKADDKIQTAQTIEDHIDFKRSMQLFPLPKSAIHIPKITMSKL</sequence>
<dbReference type="FunFam" id="3.30.830.10:FF:000004">
    <property type="entry name" value="Putative insulin-degrading enzyme"/>
    <property type="match status" value="1"/>
</dbReference>
<evidence type="ECO:0000256" key="3">
    <source>
        <dbReference type="ARBA" id="ARBA00022723"/>
    </source>
</evidence>
<dbReference type="GO" id="GO:0005739">
    <property type="term" value="C:mitochondrion"/>
    <property type="evidence" value="ECO:0007669"/>
    <property type="project" value="TreeGrafter"/>
</dbReference>
<dbReference type="EC" id="3.4.24.56" evidence="8"/>
<keyword evidence="3" id="KW-0479">Metal-binding</keyword>
<evidence type="ECO:0000313" key="17">
    <source>
        <dbReference type="Proteomes" id="UP000593567"/>
    </source>
</evidence>
<feature type="domain" description="Peptidase M16 C-terminal" evidence="13">
    <location>
        <begin position="252"/>
        <end position="431"/>
    </location>
</feature>
<dbReference type="InterPro" id="IPR011249">
    <property type="entry name" value="Metalloenz_LuxS/M16"/>
</dbReference>
<dbReference type="Pfam" id="PF00675">
    <property type="entry name" value="Peptidase_M16"/>
    <property type="match status" value="1"/>
</dbReference>
<evidence type="ECO:0000259" key="14">
    <source>
        <dbReference type="Pfam" id="PF16187"/>
    </source>
</evidence>
<evidence type="ECO:0000256" key="9">
    <source>
        <dbReference type="ARBA" id="ARBA00070422"/>
    </source>
</evidence>
<evidence type="ECO:0000259" key="12">
    <source>
        <dbReference type="Pfam" id="PF00675"/>
    </source>
</evidence>
<dbReference type="Pfam" id="PF16187">
    <property type="entry name" value="Peptidase_M16_M"/>
    <property type="match status" value="1"/>
</dbReference>
<evidence type="ECO:0000313" key="16">
    <source>
        <dbReference type="EMBL" id="KAF6019757.1"/>
    </source>
</evidence>
<dbReference type="InterPro" id="IPR054734">
    <property type="entry name" value="PqqF-like_C_4"/>
</dbReference>
<feature type="domain" description="Peptidase M16 N-terminal" evidence="12">
    <location>
        <begin position="82"/>
        <end position="227"/>
    </location>
</feature>
<feature type="domain" description="Peptidase M16 middle/third" evidence="14">
    <location>
        <begin position="437"/>
        <end position="717"/>
    </location>
</feature>
<dbReference type="Pfam" id="PF22456">
    <property type="entry name" value="PqqF-like_C_4"/>
    <property type="match status" value="1"/>
</dbReference>
<dbReference type="Gene3D" id="3.30.830.10">
    <property type="entry name" value="Metalloenzyme, LuxS/M16 peptidase-like"/>
    <property type="match status" value="4"/>
</dbReference>
<evidence type="ECO:0000256" key="8">
    <source>
        <dbReference type="ARBA" id="ARBA00066874"/>
    </source>
</evidence>
<dbReference type="OrthoDB" id="952271at2759"/>
<dbReference type="InterPro" id="IPR032632">
    <property type="entry name" value="Peptidase_M16_M"/>
</dbReference>
<evidence type="ECO:0000256" key="4">
    <source>
        <dbReference type="ARBA" id="ARBA00022801"/>
    </source>
</evidence>
<evidence type="ECO:0000256" key="2">
    <source>
        <dbReference type="ARBA" id="ARBA00022670"/>
    </source>
</evidence>